<keyword evidence="4" id="KW-1185">Reference proteome</keyword>
<dbReference type="Proteomes" id="UP000674416">
    <property type="component" value="Unassembled WGS sequence"/>
</dbReference>
<sequence length="129" mass="14882">MTLFPLALWIDYNIEHIKYCLNLIPLVSILKDFGQIGKAYDGDIIFMIEILIKNVGGNILLFIPLGFLVPILSKKYKHFKSTLLLGFLVSLCIGYFIFKIMSRITDKFQIKFLHAILKDNNNQSINRTN</sequence>
<organism evidence="3 4">
    <name type="scientific">Bacillus capparidis</name>
    <dbReference type="NCBI Taxonomy" id="1840411"/>
    <lineage>
        <taxon>Bacteria</taxon>
        <taxon>Bacillati</taxon>
        <taxon>Bacillota</taxon>
        <taxon>Bacilli</taxon>
        <taxon>Bacillales</taxon>
        <taxon>Bacillaceae</taxon>
        <taxon>Bacillus</taxon>
    </lineage>
</organism>
<evidence type="ECO:0000256" key="1">
    <source>
        <dbReference type="SAM" id="Phobius"/>
    </source>
</evidence>
<dbReference type="Pfam" id="PF04892">
    <property type="entry name" value="VanZ"/>
    <property type="match status" value="1"/>
</dbReference>
<gene>
    <name evidence="3" type="ORF">JOC74_004052</name>
</gene>
<reference evidence="3 4" key="1">
    <citation type="submission" date="2021-01" db="EMBL/GenBank/DDBJ databases">
        <title>Genomic Encyclopedia of Type Strains, Phase IV (KMG-IV): sequencing the most valuable type-strain genomes for metagenomic binning, comparative biology and taxonomic classification.</title>
        <authorList>
            <person name="Goeker M."/>
        </authorList>
    </citation>
    <scope>NUCLEOTIDE SEQUENCE [LARGE SCALE GENOMIC DNA]</scope>
    <source>
        <strain evidence="3 4">DSM 103394</strain>
    </source>
</reference>
<accession>A0ABS4D1L6</accession>
<feature type="transmembrane region" description="Helical" evidence="1">
    <location>
        <begin position="79"/>
        <end position="98"/>
    </location>
</feature>
<dbReference type="PANTHER" id="PTHR36834:SF2">
    <property type="entry name" value="MEMBRANE PROTEIN"/>
    <property type="match status" value="1"/>
</dbReference>
<keyword evidence="1" id="KW-0472">Membrane</keyword>
<comment type="caution">
    <text evidence="3">The sequence shown here is derived from an EMBL/GenBank/DDBJ whole genome shotgun (WGS) entry which is preliminary data.</text>
</comment>
<evidence type="ECO:0000313" key="3">
    <source>
        <dbReference type="EMBL" id="MBP1083524.1"/>
    </source>
</evidence>
<keyword evidence="1" id="KW-1133">Transmembrane helix</keyword>
<dbReference type="InterPro" id="IPR053150">
    <property type="entry name" value="Teicoplanin_resist-assoc"/>
</dbReference>
<keyword evidence="1" id="KW-0812">Transmembrane</keyword>
<name>A0ABS4D1L6_9BACI</name>
<dbReference type="EMBL" id="JAFDST010000006">
    <property type="protein sequence ID" value="MBP1083524.1"/>
    <property type="molecule type" value="Genomic_DNA"/>
</dbReference>
<feature type="domain" description="VanZ-like" evidence="2">
    <location>
        <begin position="18"/>
        <end position="93"/>
    </location>
</feature>
<dbReference type="PANTHER" id="PTHR36834">
    <property type="entry name" value="MEMBRANE PROTEIN-RELATED"/>
    <property type="match status" value="1"/>
</dbReference>
<evidence type="ECO:0000259" key="2">
    <source>
        <dbReference type="Pfam" id="PF04892"/>
    </source>
</evidence>
<evidence type="ECO:0000313" key="4">
    <source>
        <dbReference type="Proteomes" id="UP000674416"/>
    </source>
</evidence>
<feature type="transmembrane region" description="Helical" evidence="1">
    <location>
        <begin position="55"/>
        <end position="73"/>
    </location>
</feature>
<protein>
    <submittedName>
        <fullName evidence="3">Glycopeptide antibiotics resistance protein</fullName>
    </submittedName>
</protein>
<proteinExistence type="predicted"/>
<dbReference type="InterPro" id="IPR006976">
    <property type="entry name" value="VanZ-like"/>
</dbReference>